<dbReference type="RefSeq" id="WP_105220680.1">
    <property type="nucleotide sequence ID" value="NZ_CAWNSU010000067.1"/>
</dbReference>
<gene>
    <name evidence="2" type="ORF">BWI75_15275</name>
</gene>
<name>A0A6N8FXT5_9CHRO</name>
<dbReference type="Proteomes" id="UP000441797">
    <property type="component" value="Unassembled WGS sequence"/>
</dbReference>
<evidence type="ECO:0008006" key="4">
    <source>
        <dbReference type="Google" id="ProtNLM"/>
    </source>
</evidence>
<proteinExistence type="predicted"/>
<evidence type="ECO:0000313" key="2">
    <source>
        <dbReference type="EMBL" id="MUL37649.1"/>
    </source>
</evidence>
<dbReference type="OrthoDB" id="530424at2"/>
<organism evidence="2 3">
    <name type="scientific">Gloeocapsopsis dulcis AAB1 = 1H9</name>
    <dbReference type="NCBI Taxonomy" id="1433147"/>
    <lineage>
        <taxon>Bacteria</taxon>
        <taxon>Bacillati</taxon>
        <taxon>Cyanobacteriota</taxon>
        <taxon>Cyanophyceae</taxon>
        <taxon>Oscillatoriophycideae</taxon>
        <taxon>Chroococcales</taxon>
        <taxon>Chroococcaceae</taxon>
        <taxon>Gloeocapsopsis</taxon>
        <taxon>Gloeocapsopsis dulcis</taxon>
    </lineage>
</organism>
<dbReference type="EMBL" id="NAPY01000024">
    <property type="protein sequence ID" value="MUL37649.1"/>
    <property type="molecule type" value="Genomic_DNA"/>
</dbReference>
<keyword evidence="3" id="KW-1185">Reference proteome</keyword>
<evidence type="ECO:0000256" key="1">
    <source>
        <dbReference type="SAM" id="SignalP"/>
    </source>
</evidence>
<reference evidence="2 3" key="1">
    <citation type="journal article" date="2019" name="Front. Microbiol.">
        <title>Genomic Features for Desiccation Tolerance and Sugar Biosynthesis in the Extremophile Gloeocapsopsis sp. UTEX B3054.</title>
        <authorList>
            <person name="Urrejola C."/>
            <person name="Alcorta J."/>
            <person name="Salas L."/>
            <person name="Vasquez M."/>
            <person name="Polz M.F."/>
            <person name="Vicuna R."/>
            <person name="Diez B."/>
        </authorList>
    </citation>
    <scope>NUCLEOTIDE SEQUENCE [LARGE SCALE GENOMIC DNA]</scope>
    <source>
        <strain evidence="2 3">1H9</strain>
    </source>
</reference>
<keyword evidence="1" id="KW-0732">Signal</keyword>
<accession>A0A6N8FXT5</accession>
<evidence type="ECO:0000313" key="3">
    <source>
        <dbReference type="Proteomes" id="UP000441797"/>
    </source>
</evidence>
<feature type="chain" id="PRO_5026663622" description="Outer membrane protein beta-barrel domain-containing protein" evidence="1">
    <location>
        <begin position="29"/>
        <end position="168"/>
    </location>
</feature>
<dbReference type="AlphaFoldDB" id="A0A6N8FXT5"/>
<sequence>MQRLNYFLVGIGAIALSSSLAQPASAQAAYGSYIGVGPTVGLSRDVTGDGRQVGATIAVRYKILEAPFSLRTQAFIGENTAVVPSVSYDVPLTWQTDAYIGAGIVFTNGNTPSPVGDQISFALQPGIDYVIPNSNTVIFGNAIIAFDAFRNGGGNAVSIQGGVGLRFR</sequence>
<feature type="signal peptide" evidence="1">
    <location>
        <begin position="1"/>
        <end position="28"/>
    </location>
</feature>
<comment type="caution">
    <text evidence="2">The sequence shown here is derived from an EMBL/GenBank/DDBJ whole genome shotgun (WGS) entry which is preliminary data.</text>
</comment>
<protein>
    <recommendedName>
        <fullName evidence="4">Outer membrane protein beta-barrel domain-containing protein</fullName>
    </recommendedName>
</protein>